<keyword evidence="2" id="KW-0472">Membrane</keyword>
<evidence type="ECO:0000313" key="3">
    <source>
        <dbReference type="EMBL" id="CAL8109456.1"/>
    </source>
</evidence>
<name>A0ABP1QS73_9HEXA</name>
<evidence type="ECO:0000256" key="2">
    <source>
        <dbReference type="SAM" id="Phobius"/>
    </source>
</evidence>
<keyword evidence="4" id="KW-1185">Reference proteome</keyword>
<gene>
    <name evidence="3" type="ORF">ODALV1_LOCUS13383</name>
</gene>
<organism evidence="3 4">
    <name type="scientific">Orchesella dallaii</name>
    <dbReference type="NCBI Taxonomy" id="48710"/>
    <lineage>
        <taxon>Eukaryota</taxon>
        <taxon>Metazoa</taxon>
        <taxon>Ecdysozoa</taxon>
        <taxon>Arthropoda</taxon>
        <taxon>Hexapoda</taxon>
        <taxon>Collembola</taxon>
        <taxon>Entomobryomorpha</taxon>
        <taxon>Entomobryoidea</taxon>
        <taxon>Orchesellidae</taxon>
        <taxon>Orchesellinae</taxon>
        <taxon>Orchesella</taxon>
    </lineage>
</organism>
<proteinExistence type="predicted"/>
<accession>A0ABP1QS73</accession>
<sequence>MMKSIDDDVGEEDQQHLQLDTPQQHQDREYYSSLDMDGFDEDTLYGNSTICGDRDEMTGSPALRMTELRLTLLCWCFSIKFFQMAFCAAFTFIAIRWDDLNDFITNQFWTGFISGTFCIASYYCLKRVRYCRRFPINLLLLLFVTFFMAFTFSVLAIHIWPFSYIILVALITAATIFFLMIPAALFLKVDENGYGMFKHMAITTIAVVLVSQLPYFLSIGPRYNVDYGIYMLNVCSGAVLGALLCLEGFFLFKRHMNSGRLTSLANLEGIFSASVS</sequence>
<comment type="caution">
    <text evidence="3">The sequence shown here is derived from an EMBL/GenBank/DDBJ whole genome shotgun (WGS) entry which is preliminary data.</text>
</comment>
<feature type="transmembrane region" description="Helical" evidence="2">
    <location>
        <begin position="137"/>
        <end position="159"/>
    </location>
</feature>
<keyword evidence="2" id="KW-1133">Transmembrane helix</keyword>
<feature type="transmembrane region" description="Helical" evidence="2">
    <location>
        <begin position="199"/>
        <end position="217"/>
    </location>
</feature>
<feature type="transmembrane region" description="Helical" evidence="2">
    <location>
        <begin position="72"/>
        <end position="95"/>
    </location>
</feature>
<feature type="region of interest" description="Disordered" evidence="1">
    <location>
        <begin position="1"/>
        <end position="26"/>
    </location>
</feature>
<feature type="transmembrane region" description="Helical" evidence="2">
    <location>
        <begin position="229"/>
        <end position="252"/>
    </location>
</feature>
<feature type="transmembrane region" description="Helical" evidence="2">
    <location>
        <begin position="107"/>
        <end position="125"/>
    </location>
</feature>
<feature type="transmembrane region" description="Helical" evidence="2">
    <location>
        <begin position="165"/>
        <end position="187"/>
    </location>
</feature>
<protein>
    <submittedName>
        <fullName evidence="3">Uncharacterized protein</fullName>
    </submittedName>
</protein>
<evidence type="ECO:0000313" key="4">
    <source>
        <dbReference type="Proteomes" id="UP001642540"/>
    </source>
</evidence>
<keyword evidence="2" id="KW-0812">Transmembrane</keyword>
<reference evidence="3 4" key="1">
    <citation type="submission" date="2024-08" db="EMBL/GenBank/DDBJ databases">
        <authorList>
            <person name="Cucini C."/>
            <person name="Frati F."/>
        </authorList>
    </citation>
    <scope>NUCLEOTIDE SEQUENCE [LARGE SCALE GENOMIC DNA]</scope>
</reference>
<dbReference type="Proteomes" id="UP001642540">
    <property type="component" value="Unassembled WGS sequence"/>
</dbReference>
<evidence type="ECO:0000256" key="1">
    <source>
        <dbReference type="SAM" id="MobiDB-lite"/>
    </source>
</evidence>
<dbReference type="EMBL" id="CAXLJM020000041">
    <property type="protein sequence ID" value="CAL8109456.1"/>
    <property type="molecule type" value="Genomic_DNA"/>
</dbReference>